<reference evidence="4 5" key="1">
    <citation type="submission" date="2010-12" db="EMBL/GenBank/DDBJ databases">
        <authorList>
            <person name="Muzny D."/>
            <person name="Qin X."/>
            <person name="Deng J."/>
            <person name="Jiang H."/>
            <person name="Liu Y."/>
            <person name="Qu J."/>
            <person name="Song X.-Z."/>
            <person name="Zhang L."/>
            <person name="Thornton R."/>
            <person name="Coyle M."/>
            <person name="Francisco L."/>
            <person name="Jackson L."/>
            <person name="Javaid M."/>
            <person name="Korchina V."/>
            <person name="Kovar C."/>
            <person name="Mata R."/>
            <person name="Mathew T."/>
            <person name="Ngo R."/>
            <person name="Nguyen L."/>
            <person name="Nguyen N."/>
            <person name="Okwuonu G."/>
            <person name="Ongeri F."/>
            <person name="Pham C."/>
            <person name="Simmons D."/>
            <person name="Wilczek-Boney K."/>
            <person name="Hale W."/>
            <person name="Jakkamsetti A."/>
            <person name="Pham P."/>
            <person name="Ruth R."/>
            <person name="San Lucas F."/>
            <person name="Warren J."/>
            <person name="Zhang J."/>
            <person name="Zhao Z."/>
            <person name="Zhou C."/>
            <person name="Zhu D."/>
            <person name="Lee S."/>
            <person name="Bess C."/>
            <person name="Blankenburg K."/>
            <person name="Forbes L."/>
            <person name="Fu Q."/>
            <person name="Gubbala S."/>
            <person name="Hirani K."/>
            <person name="Jayaseelan J.C."/>
            <person name="Lara F."/>
            <person name="Munidasa M."/>
            <person name="Palculict T."/>
            <person name="Patil S."/>
            <person name="Pu L.-L."/>
            <person name="Saada N."/>
            <person name="Tang L."/>
            <person name="Weissenberger G."/>
            <person name="Zhu Y."/>
            <person name="Hemphill L."/>
            <person name="Shang Y."/>
            <person name="Youmans B."/>
            <person name="Ayvaz T."/>
            <person name="Ross M."/>
            <person name="Santibanez J."/>
            <person name="Aqrawi P."/>
            <person name="Gross S."/>
            <person name="Joshi V."/>
            <person name="Fowler G."/>
            <person name="Nazareth L."/>
            <person name="Reid J."/>
            <person name="Worley K."/>
            <person name="Petrosino J."/>
            <person name="Highlander S."/>
            <person name="Gibbs R."/>
        </authorList>
    </citation>
    <scope>NUCLEOTIDE SEQUENCE [LARGE SCALE GENOMIC DNA]</scope>
    <source>
        <strain evidence="4 5">ATCC 23263</strain>
    </source>
</reference>
<dbReference type="EMBL" id="AEQN01000022">
    <property type="protein sequence ID" value="EFV01346.1"/>
    <property type="molecule type" value="Genomic_DNA"/>
</dbReference>
<dbReference type="AlphaFoldDB" id="E6MI22"/>
<evidence type="ECO:0000313" key="4">
    <source>
        <dbReference type="EMBL" id="EFV01346.1"/>
    </source>
</evidence>
<evidence type="ECO:0000256" key="1">
    <source>
        <dbReference type="ARBA" id="ARBA00022723"/>
    </source>
</evidence>
<dbReference type="InterPro" id="IPR006674">
    <property type="entry name" value="HD_domain"/>
</dbReference>
<name>E6MI22_9FIRM</name>
<feature type="domain" description="HD" evidence="3">
    <location>
        <begin position="32"/>
        <end position="194"/>
    </location>
</feature>
<dbReference type="GO" id="GO:0002953">
    <property type="term" value="F:5'-deoxynucleotidase activity"/>
    <property type="evidence" value="ECO:0007669"/>
    <property type="project" value="InterPro"/>
</dbReference>
<dbReference type="eggNOG" id="COG1896">
    <property type="taxonomic scope" value="Bacteria"/>
</dbReference>
<keyword evidence="2" id="KW-0378">Hydrolase</keyword>
<gene>
    <name evidence="4" type="ORF">HMP0721_1727</name>
</gene>
<dbReference type="STRING" id="887929.HMP0721_1727"/>
<dbReference type="SUPFAM" id="SSF109604">
    <property type="entry name" value="HD-domain/PDEase-like"/>
    <property type="match status" value="1"/>
</dbReference>
<dbReference type="GO" id="GO:0005737">
    <property type="term" value="C:cytoplasm"/>
    <property type="evidence" value="ECO:0007669"/>
    <property type="project" value="TreeGrafter"/>
</dbReference>
<dbReference type="PANTHER" id="PTHR11845:SF13">
    <property type="entry name" value="5'-DEOXYNUCLEOTIDASE HDDC2"/>
    <property type="match status" value="1"/>
</dbReference>
<accession>E6MI22</accession>
<dbReference type="Proteomes" id="UP000004754">
    <property type="component" value="Unassembled WGS sequence"/>
</dbReference>
<dbReference type="Gene3D" id="1.10.3210.10">
    <property type="entry name" value="Hypothetical protein af1432"/>
    <property type="match status" value="1"/>
</dbReference>
<protein>
    <recommendedName>
        <fullName evidence="3">HD domain-containing protein</fullName>
    </recommendedName>
</protein>
<evidence type="ECO:0000313" key="5">
    <source>
        <dbReference type="Proteomes" id="UP000004754"/>
    </source>
</evidence>
<keyword evidence="1" id="KW-0479">Metal-binding</keyword>
<proteinExistence type="predicted"/>
<dbReference type="PANTHER" id="PTHR11845">
    <property type="entry name" value="5'-DEOXYNUCLEOTIDASE HDDC2"/>
    <property type="match status" value="1"/>
</dbReference>
<dbReference type="GO" id="GO:0046872">
    <property type="term" value="F:metal ion binding"/>
    <property type="evidence" value="ECO:0007669"/>
    <property type="project" value="UniProtKB-KW"/>
</dbReference>
<dbReference type="Pfam" id="PF13023">
    <property type="entry name" value="HD_3"/>
    <property type="match status" value="1"/>
</dbReference>
<organism evidence="4 5">
    <name type="scientific">Pseudoramibacter alactolyticus ATCC 23263</name>
    <dbReference type="NCBI Taxonomy" id="887929"/>
    <lineage>
        <taxon>Bacteria</taxon>
        <taxon>Bacillati</taxon>
        <taxon>Bacillota</taxon>
        <taxon>Clostridia</taxon>
        <taxon>Eubacteriales</taxon>
        <taxon>Eubacteriaceae</taxon>
        <taxon>Pseudoramibacter</taxon>
    </lineage>
</organism>
<comment type="caution">
    <text evidence="4">The sequence shown here is derived from an EMBL/GenBank/DDBJ whole genome shotgun (WGS) entry which is preliminary data.</text>
</comment>
<keyword evidence="5" id="KW-1185">Reference proteome</keyword>
<dbReference type="InterPro" id="IPR039356">
    <property type="entry name" value="YfbR/HDDC2"/>
</dbReference>
<dbReference type="HOGENOM" id="CLU_039453_5_1_9"/>
<evidence type="ECO:0000256" key="2">
    <source>
        <dbReference type="ARBA" id="ARBA00022801"/>
    </source>
</evidence>
<sequence length="219" mass="25094">MIKGSFNWEKKMEKTKQITNRLQQQMDFVLAIDREKAIRRQTWLADDSRRETDAEHAWHLAMMVLVLSEYAEEAIDVTRTMAMVLCHDLVEIDAGDTYAYDEAAKRTQAARERAAADRLFAMLPPDQGIQLRGLWEEFEAGETPEAKFAHTLDCLQPTLLNHAVAGKSWRRRGVKRSQIMARNARVAEGSQVLWDYCYATMIAPHVADGSIIDDRKPTR</sequence>
<evidence type="ECO:0000259" key="3">
    <source>
        <dbReference type="Pfam" id="PF13023"/>
    </source>
</evidence>